<evidence type="ECO:0000313" key="5">
    <source>
        <dbReference type="EMBL" id="MEQ6917989.1"/>
    </source>
</evidence>
<keyword evidence="6" id="KW-1185">Reference proteome</keyword>
<feature type="domain" description="HpcH/HpaI aldolase/citrate lyase" evidence="4">
    <location>
        <begin position="19"/>
        <end position="243"/>
    </location>
</feature>
<dbReference type="InterPro" id="IPR015813">
    <property type="entry name" value="Pyrv/PenolPyrv_kinase-like_dom"/>
</dbReference>
<accession>A0ABV1NG22</accession>
<name>A0ABV1NG22_9GAMM</name>
<dbReference type="PANTHER" id="PTHR30502">
    <property type="entry name" value="2-KETO-3-DEOXY-L-RHAMNONATE ALDOLASE"/>
    <property type="match status" value="1"/>
</dbReference>
<sequence length="256" mass="27362">MKMPKNDFKQRLLAGEAMTGIWLGLASPYVAELAATADFDWLLLDGEHAPNDVQSLLGQLQAVASYESQPVVRPPSGDPVLIKQYLDIGVQNLLIPMVESAEQAAELVAATRYPPEGIRGMGSLLARASRWGQLEDYLERADDEVCLILQVESPHALSQIEAIAAVEGVDGIFIGPADLSASMGYRCQPGHPEVVQAIDSAIVRIRAAGKAAGIITLDEQAARGYLDAGCTFVGLGVDALLLTEAMRKLAGRFHLS</sequence>
<reference evidence="5 6" key="1">
    <citation type="submission" date="2024-05" db="EMBL/GenBank/DDBJ databases">
        <title>Halomonas sp. SSM6 16S ribosomal RNA gene Genome sequencing and assembly.</title>
        <authorList>
            <person name="Yook S."/>
        </authorList>
    </citation>
    <scope>NUCLEOTIDE SEQUENCE [LARGE SCALE GENOMIC DNA]</scope>
    <source>
        <strain evidence="5 6">SSM6</strain>
    </source>
</reference>
<comment type="caution">
    <text evidence="5">The sequence shown here is derived from an EMBL/GenBank/DDBJ whole genome shotgun (WGS) entry which is preliminary data.</text>
</comment>
<organism evidence="5 6">
    <name type="scientific">Halomonas aquatica</name>
    <dbReference type="NCBI Taxonomy" id="3151123"/>
    <lineage>
        <taxon>Bacteria</taxon>
        <taxon>Pseudomonadati</taxon>
        <taxon>Pseudomonadota</taxon>
        <taxon>Gammaproteobacteria</taxon>
        <taxon>Oceanospirillales</taxon>
        <taxon>Halomonadaceae</taxon>
        <taxon>Halomonas</taxon>
    </lineage>
</organism>
<dbReference type="Pfam" id="PF03328">
    <property type="entry name" value="HpcH_HpaI"/>
    <property type="match status" value="1"/>
</dbReference>
<dbReference type="PANTHER" id="PTHR30502:SF0">
    <property type="entry name" value="PHOSPHOENOLPYRUVATE CARBOXYLASE FAMILY PROTEIN"/>
    <property type="match status" value="1"/>
</dbReference>
<evidence type="ECO:0000256" key="3">
    <source>
        <dbReference type="ARBA" id="ARBA00023239"/>
    </source>
</evidence>
<evidence type="ECO:0000313" key="6">
    <source>
        <dbReference type="Proteomes" id="UP001442468"/>
    </source>
</evidence>
<keyword evidence="3 5" id="KW-0456">Lyase</keyword>
<dbReference type="NCBIfam" id="TIGR02311">
    <property type="entry name" value="HpaI"/>
    <property type="match status" value="1"/>
</dbReference>
<gene>
    <name evidence="5" type="primary">hpaI</name>
    <name evidence="5" type="ORF">ABE960_10685</name>
</gene>
<evidence type="ECO:0000256" key="2">
    <source>
        <dbReference type="ARBA" id="ARBA00022723"/>
    </source>
</evidence>
<dbReference type="EC" id="4.1.2.52" evidence="5"/>
<comment type="similarity">
    <text evidence="1">Belongs to the HpcH/HpaI aldolase family.</text>
</comment>
<dbReference type="Proteomes" id="UP001442468">
    <property type="component" value="Unassembled WGS sequence"/>
</dbReference>
<dbReference type="InterPro" id="IPR005000">
    <property type="entry name" value="Aldolase/citrate-lyase_domain"/>
</dbReference>
<keyword evidence="2" id="KW-0479">Metal-binding</keyword>
<dbReference type="SUPFAM" id="SSF51621">
    <property type="entry name" value="Phosphoenolpyruvate/pyruvate domain"/>
    <property type="match status" value="1"/>
</dbReference>
<dbReference type="InterPro" id="IPR040442">
    <property type="entry name" value="Pyrv_kinase-like_dom_sf"/>
</dbReference>
<dbReference type="Gene3D" id="3.20.20.60">
    <property type="entry name" value="Phosphoenolpyruvate-binding domains"/>
    <property type="match status" value="1"/>
</dbReference>
<dbReference type="EMBL" id="JBEGCJ010000004">
    <property type="protein sequence ID" value="MEQ6917989.1"/>
    <property type="molecule type" value="Genomic_DNA"/>
</dbReference>
<dbReference type="InterPro" id="IPR050251">
    <property type="entry name" value="HpcH-HpaI_aldolase"/>
</dbReference>
<proteinExistence type="inferred from homology"/>
<evidence type="ECO:0000259" key="4">
    <source>
        <dbReference type="Pfam" id="PF03328"/>
    </source>
</evidence>
<protein>
    <submittedName>
        <fullName evidence="5">4-hydroxy-2-oxoheptanedioate aldolase</fullName>
        <ecNumber evidence="5">4.1.2.52</ecNumber>
    </submittedName>
</protein>
<dbReference type="RefSeq" id="WP_349762251.1">
    <property type="nucleotide sequence ID" value="NZ_JBEGCJ010000004.1"/>
</dbReference>
<evidence type="ECO:0000256" key="1">
    <source>
        <dbReference type="ARBA" id="ARBA00005568"/>
    </source>
</evidence>
<dbReference type="GO" id="GO:0016829">
    <property type="term" value="F:lyase activity"/>
    <property type="evidence" value="ECO:0007669"/>
    <property type="project" value="UniProtKB-KW"/>
</dbReference>
<dbReference type="InterPro" id="IPR012689">
    <property type="entry name" value="HpaI"/>
</dbReference>